<dbReference type="InterPro" id="IPR009057">
    <property type="entry name" value="Homeodomain-like_sf"/>
</dbReference>
<dbReference type="SMART" id="SM00249">
    <property type="entry name" value="PHD"/>
    <property type="match status" value="1"/>
</dbReference>
<feature type="chain" id="PRO_5029725375" description="Myb-like domain-containing protein" evidence="5">
    <location>
        <begin position="23"/>
        <end position="431"/>
    </location>
</feature>
<dbReference type="InterPro" id="IPR001005">
    <property type="entry name" value="SANT/Myb"/>
</dbReference>
<dbReference type="AlphaFoldDB" id="A0A7J7C278"/>
<protein>
    <recommendedName>
        <fullName evidence="6">Myb-like domain-containing protein</fullName>
    </recommendedName>
</protein>
<evidence type="ECO:0000259" key="6">
    <source>
        <dbReference type="PROSITE" id="PS50090"/>
    </source>
</evidence>
<feature type="compositionally biased region" description="Basic and acidic residues" evidence="4">
    <location>
        <begin position="176"/>
        <end position="203"/>
    </location>
</feature>
<feature type="region of interest" description="Disordered" evidence="4">
    <location>
        <begin position="168"/>
        <end position="204"/>
    </location>
</feature>
<accession>A0A7J7C278</accession>
<dbReference type="SUPFAM" id="SSF46689">
    <property type="entry name" value="Homeodomain-like"/>
    <property type="match status" value="1"/>
</dbReference>
<sequence>MLLQPLVLDDLLCMMVASYTQGDYSEENEHEDDIETYIDRMGRVPCISCDKGGKMLVCSVSDCPVAIHQKCLPSKPRFNDKGNFLCPYCLYKHEVTRALDLRKKLILTKKALSDFEGVNSDQQKPNDEGNGMDVDEISVEAGAGPEIGRDDVILASNDQDRNVVEHQSDTLAPVGGHREKVNSIDPPKDSRRKETPNEVKTLESPEFVNVVHGNRREEEALQRNDDSHCVNEEKAVCVPLSASTEGTFMSEKCKGNQGRMEEEEEEHAHPEVAGTEAPAHDSELSEASNSDTVAPLVRRTRAKPMKTGFKVDLSKKSSSQPQRTSEKDAGNQKNKEISPKRTGKASEPSKPVDLVTFWIQKPKKLFWTAEEENMLKEGVLKYSTLVNKNLPWRKILVFGGHVFHSTRTQSDLKDKWKNIMKEKARTGQCHE</sequence>
<comment type="caution">
    <text evidence="7">The sequence shown here is derived from an EMBL/GenBank/DDBJ whole genome shotgun (WGS) entry which is preliminary data.</text>
</comment>
<reference evidence="7 8" key="1">
    <citation type="journal article" date="2020" name="Nat. Commun.">
        <title>Genome of Tripterygium wilfordii and identification of cytochrome P450 involved in triptolide biosynthesis.</title>
        <authorList>
            <person name="Tu L."/>
            <person name="Su P."/>
            <person name="Zhang Z."/>
            <person name="Gao L."/>
            <person name="Wang J."/>
            <person name="Hu T."/>
            <person name="Zhou J."/>
            <person name="Zhang Y."/>
            <person name="Zhao Y."/>
            <person name="Liu Y."/>
            <person name="Song Y."/>
            <person name="Tong Y."/>
            <person name="Lu Y."/>
            <person name="Yang J."/>
            <person name="Xu C."/>
            <person name="Jia M."/>
            <person name="Peters R.J."/>
            <person name="Huang L."/>
            <person name="Gao W."/>
        </authorList>
    </citation>
    <scope>NUCLEOTIDE SEQUENCE [LARGE SCALE GENOMIC DNA]</scope>
    <source>
        <strain evidence="8">cv. XIE 37</strain>
        <tissue evidence="7">Leaf</tissue>
    </source>
</reference>
<dbReference type="InterPro" id="IPR001965">
    <property type="entry name" value="Znf_PHD"/>
</dbReference>
<dbReference type="Gene3D" id="1.10.10.60">
    <property type="entry name" value="Homeodomain-like"/>
    <property type="match status" value="1"/>
</dbReference>
<feature type="domain" description="Myb-like" evidence="6">
    <location>
        <begin position="367"/>
        <end position="420"/>
    </location>
</feature>
<name>A0A7J7C278_TRIWF</name>
<keyword evidence="5" id="KW-0732">Signal</keyword>
<dbReference type="PANTHER" id="PTHR47863:SF5">
    <property type="entry name" value="HOMEODOMAIN-LIKE PROTEIN WITH RING_FYVE_PHD-TYPE ZINC FINGER DOMAIN-CONTAINING PROTEIN-RELATED"/>
    <property type="match status" value="1"/>
</dbReference>
<feature type="compositionally biased region" description="Basic and acidic residues" evidence="4">
    <location>
        <begin position="324"/>
        <end position="339"/>
    </location>
</feature>
<evidence type="ECO:0000256" key="1">
    <source>
        <dbReference type="ARBA" id="ARBA00022723"/>
    </source>
</evidence>
<dbReference type="InParanoid" id="A0A7J7C278"/>
<gene>
    <name evidence="7" type="ORF">HS088_TW21G00015</name>
</gene>
<dbReference type="PROSITE" id="PS50090">
    <property type="entry name" value="MYB_LIKE"/>
    <property type="match status" value="1"/>
</dbReference>
<dbReference type="PANTHER" id="PTHR47863">
    <property type="entry name" value="RING/FYVE/PHD ZINC FINGER SUPERFAMILY PROTEIN"/>
    <property type="match status" value="1"/>
</dbReference>
<feature type="region of interest" description="Disordered" evidence="4">
    <location>
        <begin position="249"/>
        <end position="349"/>
    </location>
</feature>
<dbReference type="InterPro" id="IPR013083">
    <property type="entry name" value="Znf_RING/FYVE/PHD"/>
</dbReference>
<proteinExistence type="predicted"/>
<keyword evidence="3" id="KW-0862">Zinc</keyword>
<dbReference type="EMBL" id="JAAARO010000021">
    <property type="protein sequence ID" value="KAF5727876.1"/>
    <property type="molecule type" value="Genomic_DNA"/>
</dbReference>
<evidence type="ECO:0000313" key="8">
    <source>
        <dbReference type="Proteomes" id="UP000593562"/>
    </source>
</evidence>
<dbReference type="Proteomes" id="UP000593562">
    <property type="component" value="Unassembled WGS sequence"/>
</dbReference>
<feature type="signal peptide" evidence="5">
    <location>
        <begin position="1"/>
        <end position="22"/>
    </location>
</feature>
<evidence type="ECO:0000256" key="2">
    <source>
        <dbReference type="ARBA" id="ARBA00022771"/>
    </source>
</evidence>
<evidence type="ECO:0000256" key="4">
    <source>
        <dbReference type="SAM" id="MobiDB-lite"/>
    </source>
</evidence>
<evidence type="ECO:0000313" key="7">
    <source>
        <dbReference type="EMBL" id="KAF5727876.1"/>
    </source>
</evidence>
<dbReference type="Gene3D" id="3.30.40.10">
    <property type="entry name" value="Zinc/RING finger domain, C3HC4 (zinc finger)"/>
    <property type="match status" value="1"/>
</dbReference>
<evidence type="ECO:0000256" key="3">
    <source>
        <dbReference type="ARBA" id="ARBA00022833"/>
    </source>
</evidence>
<evidence type="ECO:0000256" key="5">
    <source>
        <dbReference type="SAM" id="SignalP"/>
    </source>
</evidence>
<dbReference type="InterPro" id="IPR011011">
    <property type="entry name" value="Znf_FYVE_PHD"/>
</dbReference>
<keyword evidence="2" id="KW-0863">Zinc-finger</keyword>
<dbReference type="CDD" id="cd11660">
    <property type="entry name" value="SANT_TRF"/>
    <property type="match status" value="1"/>
</dbReference>
<dbReference type="SMART" id="SM00717">
    <property type="entry name" value="SANT"/>
    <property type="match status" value="1"/>
</dbReference>
<keyword evidence="8" id="KW-1185">Reference proteome</keyword>
<keyword evidence="1" id="KW-0479">Metal-binding</keyword>
<dbReference type="SUPFAM" id="SSF57903">
    <property type="entry name" value="FYVE/PHD zinc finger"/>
    <property type="match status" value="1"/>
</dbReference>
<dbReference type="GO" id="GO:0008270">
    <property type="term" value="F:zinc ion binding"/>
    <property type="evidence" value="ECO:0007669"/>
    <property type="project" value="UniProtKB-KW"/>
</dbReference>
<organism evidence="7 8">
    <name type="scientific">Tripterygium wilfordii</name>
    <name type="common">Thunder God vine</name>
    <dbReference type="NCBI Taxonomy" id="458696"/>
    <lineage>
        <taxon>Eukaryota</taxon>
        <taxon>Viridiplantae</taxon>
        <taxon>Streptophyta</taxon>
        <taxon>Embryophyta</taxon>
        <taxon>Tracheophyta</taxon>
        <taxon>Spermatophyta</taxon>
        <taxon>Magnoliopsida</taxon>
        <taxon>eudicotyledons</taxon>
        <taxon>Gunneridae</taxon>
        <taxon>Pentapetalae</taxon>
        <taxon>rosids</taxon>
        <taxon>fabids</taxon>
        <taxon>Celastrales</taxon>
        <taxon>Celastraceae</taxon>
        <taxon>Tripterygium</taxon>
    </lineage>
</organism>